<comment type="caution">
    <text evidence="1">The sequence shown here is derived from an EMBL/GenBank/DDBJ whole genome shotgun (WGS) entry which is preliminary data.</text>
</comment>
<name>A0AA40FVD9_9HYME</name>
<dbReference type="EMBL" id="JAHYIQ010000014">
    <property type="protein sequence ID" value="KAK1126102.1"/>
    <property type="molecule type" value="Genomic_DNA"/>
</dbReference>
<protein>
    <submittedName>
        <fullName evidence="1">Uncharacterized protein</fullName>
    </submittedName>
</protein>
<sequence length="136" mass="15460">MLVTDDDQLARTFDFRFEPHVREALLEGSEVKTLHFPRPSHFLSAHGGCRYRRSKLDETFPPFLFGTQNKTIAGYMARHLRNHVSAVFFAVVWLVPPTNFPEVSTEKTFSRIARLSLLDRDAGSSGNPTGRLFPPL</sequence>
<reference evidence="1" key="1">
    <citation type="submission" date="2021-10" db="EMBL/GenBank/DDBJ databases">
        <title>Melipona bicolor Genome sequencing and assembly.</title>
        <authorList>
            <person name="Araujo N.S."/>
            <person name="Arias M.C."/>
        </authorList>
    </citation>
    <scope>NUCLEOTIDE SEQUENCE</scope>
    <source>
        <strain evidence="1">USP_2M_L1-L4_2017</strain>
        <tissue evidence="1">Whole body</tissue>
    </source>
</reference>
<gene>
    <name evidence="1" type="ORF">K0M31_004743</name>
</gene>
<dbReference type="Proteomes" id="UP001177670">
    <property type="component" value="Unassembled WGS sequence"/>
</dbReference>
<evidence type="ECO:0000313" key="1">
    <source>
        <dbReference type="EMBL" id="KAK1126102.1"/>
    </source>
</evidence>
<dbReference type="AlphaFoldDB" id="A0AA40FVD9"/>
<evidence type="ECO:0000313" key="2">
    <source>
        <dbReference type="Proteomes" id="UP001177670"/>
    </source>
</evidence>
<keyword evidence="2" id="KW-1185">Reference proteome</keyword>
<organism evidence="1 2">
    <name type="scientific">Melipona bicolor</name>
    <dbReference type="NCBI Taxonomy" id="60889"/>
    <lineage>
        <taxon>Eukaryota</taxon>
        <taxon>Metazoa</taxon>
        <taxon>Ecdysozoa</taxon>
        <taxon>Arthropoda</taxon>
        <taxon>Hexapoda</taxon>
        <taxon>Insecta</taxon>
        <taxon>Pterygota</taxon>
        <taxon>Neoptera</taxon>
        <taxon>Endopterygota</taxon>
        <taxon>Hymenoptera</taxon>
        <taxon>Apocrita</taxon>
        <taxon>Aculeata</taxon>
        <taxon>Apoidea</taxon>
        <taxon>Anthophila</taxon>
        <taxon>Apidae</taxon>
        <taxon>Melipona</taxon>
    </lineage>
</organism>
<proteinExistence type="predicted"/>
<accession>A0AA40FVD9</accession>